<dbReference type="Proteomes" id="UP000261480">
    <property type="component" value="Unplaced"/>
</dbReference>
<dbReference type="GO" id="GO:0005737">
    <property type="term" value="C:cytoplasm"/>
    <property type="evidence" value="ECO:0007669"/>
    <property type="project" value="TreeGrafter"/>
</dbReference>
<protein>
    <recommendedName>
        <fullName evidence="7">Intersectin 2b</fullName>
    </recommendedName>
</protein>
<feature type="domain" description="EF-hand" evidence="4">
    <location>
        <begin position="46"/>
        <end position="81"/>
    </location>
</feature>
<keyword evidence="1" id="KW-0479">Metal-binding</keyword>
<keyword evidence="2" id="KW-0106">Calcium</keyword>
<dbReference type="SUPFAM" id="SSF47473">
    <property type="entry name" value="EF-hand"/>
    <property type="match status" value="1"/>
</dbReference>
<dbReference type="CDD" id="cd00052">
    <property type="entry name" value="EH"/>
    <property type="match status" value="1"/>
</dbReference>
<dbReference type="PANTHER" id="PTHR11216:SF29">
    <property type="entry name" value="INTERSECTIN-2"/>
    <property type="match status" value="1"/>
</dbReference>
<name>A0A3B3X3J1_9TELE</name>
<dbReference type="InterPro" id="IPR018247">
    <property type="entry name" value="EF_Hand_1_Ca_BS"/>
</dbReference>
<evidence type="ECO:0000256" key="1">
    <source>
        <dbReference type="ARBA" id="ARBA00022723"/>
    </source>
</evidence>
<dbReference type="SMART" id="SM00027">
    <property type="entry name" value="EH"/>
    <property type="match status" value="1"/>
</dbReference>
<feature type="domain" description="EH" evidence="3">
    <location>
        <begin position="14"/>
        <end position="102"/>
    </location>
</feature>
<organism evidence="5 6">
    <name type="scientific">Poecilia mexicana</name>
    <dbReference type="NCBI Taxonomy" id="48701"/>
    <lineage>
        <taxon>Eukaryota</taxon>
        <taxon>Metazoa</taxon>
        <taxon>Chordata</taxon>
        <taxon>Craniata</taxon>
        <taxon>Vertebrata</taxon>
        <taxon>Euteleostomi</taxon>
        <taxon>Actinopterygii</taxon>
        <taxon>Neopterygii</taxon>
        <taxon>Teleostei</taxon>
        <taxon>Neoteleostei</taxon>
        <taxon>Acanthomorphata</taxon>
        <taxon>Ovalentaria</taxon>
        <taxon>Atherinomorphae</taxon>
        <taxon>Cyprinodontiformes</taxon>
        <taxon>Poeciliidae</taxon>
        <taxon>Poeciliinae</taxon>
        <taxon>Poecilia</taxon>
    </lineage>
</organism>
<dbReference type="Gene3D" id="1.10.238.10">
    <property type="entry name" value="EF-hand"/>
    <property type="match status" value="1"/>
</dbReference>
<dbReference type="InterPro" id="IPR002048">
    <property type="entry name" value="EF_hand_dom"/>
</dbReference>
<dbReference type="STRING" id="48701.ENSPMEP00000009540"/>
<dbReference type="GO" id="GO:0060090">
    <property type="term" value="F:molecular adaptor activity"/>
    <property type="evidence" value="ECO:0007669"/>
    <property type="project" value="TreeGrafter"/>
</dbReference>
<dbReference type="GO" id="GO:0150007">
    <property type="term" value="P:clathrin-dependent synaptic vesicle endocytosis"/>
    <property type="evidence" value="ECO:0007669"/>
    <property type="project" value="TreeGrafter"/>
</dbReference>
<dbReference type="GO" id="GO:0097708">
    <property type="term" value="C:intracellular vesicle"/>
    <property type="evidence" value="ECO:0007669"/>
    <property type="project" value="TreeGrafter"/>
</dbReference>
<keyword evidence="6" id="KW-1185">Reference proteome</keyword>
<dbReference type="FunFam" id="1.10.238.10:FF:000055">
    <property type="entry name" value="Intersectin-1 isoform 1"/>
    <property type="match status" value="1"/>
</dbReference>
<dbReference type="InterPro" id="IPR011992">
    <property type="entry name" value="EF-hand-dom_pair"/>
</dbReference>
<evidence type="ECO:0000259" key="3">
    <source>
        <dbReference type="PROSITE" id="PS50031"/>
    </source>
</evidence>
<dbReference type="PROSITE" id="PS50031">
    <property type="entry name" value="EH"/>
    <property type="match status" value="1"/>
</dbReference>
<dbReference type="PROSITE" id="PS50222">
    <property type="entry name" value="EF_HAND_2"/>
    <property type="match status" value="1"/>
</dbReference>
<dbReference type="PROSITE" id="PS00018">
    <property type="entry name" value="EF_HAND_1"/>
    <property type="match status" value="1"/>
</dbReference>
<dbReference type="Ensembl" id="ENSPMET00000000615.1">
    <property type="protein sequence ID" value="ENSPMEP00000009540.1"/>
    <property type="gene ID" value="ENSPMEG00000011412.1"/>
</dbReference>
<dbReference type="GO" id="GO:0042734">
    <property type="term" value="C:presynaptic membrane"/>
    <property type="evidence" value="ECO:0007669"/>
    <property type="project" value="TreeGrafter"/>
</dbReference>
<evidence type="ECO:0000259" key="4">
    <source>
        <dbReference type="PROSITE" id="PS50222"/>
    </source>
</evidence>
<evidence type="ECO:0000313" key="6">
    <source>
        <dbReference type="Proteomes" id="UP000261480"/>
    </source>
</evidence>
<accession>A0A3B3X3J1</accession>
<evidence type="ECO:0000313" key="5">
    <source>
        <dbReference type="Ensembl" id="ENSPMEP00000009540.1"/>
    </source>
</evidence>
<dbReference type="PANTHER" id="PTHR11216">
    <property type="entry name" value="EH DOMAIN"/>
    <property type="match status" value="1"/>
</dbReference>
<dbReference type="Pfam" id="PF12763">
    <property type="entry name" value="EH"/>
    <property type="match status" value="1"/>
</dbReference>
<evidence type="ECO:0008006" key="7">
    <source>
        <dbReference type="Google" id="ProtNLM"/>
    </source>
</evidence>
<reference evidence="5" key="1">
    <citation type="submission" date="2025-08" db="UniProtKB">
        <authorList>
            <consortium name="Ensembl"/>
        </authorList>
    </citation>
    <scope>IDENTIFICATION</scope>
</reference>
<reference evidence="5" key="2">
    <citation type="submission" date="2025-09" db="UniProtKB">
        <authorList>
            <consortium name="Ensembl"/>
        </authorList>
    </citation>
    <scope>IDENTIFICATION</scope>
</reference>
<dbReference type="GO" id="GO:0005509">
    <property type="term" value="F:calcium ion binding"/>
    <property type="evidence" value="ECO:0007669"/>
    <property type="project" value="InterPro"/>
</dbReference>
<evidence type="ECO:0000256" key="2">
    <source>
        <dbReference type="ARBA" id="ARBA00022837"/>
    </source>
</evidence>
<sequence>FSCGSAVWAISPEERDKHDQKFDTLSPSMGFISGEQARKFFLQSGLPPSVLAEIWALADLNRDGKMDRLEFSIAMKLIKLKLQGTQLPSTLPIIMKQPPVSAPTSAMPNPAYGTASLWMTYRLKCISSLKVCFGNQGGLK</sequence>
<proteinExistence type="predicted"/>
<dbReference type="InterPro" id="IPR000261">
    <property type="entry name" value="EH_dom"/>
</dbReference>
<dbReference type="AlphaFoldDB" id="A0A3B3X3J1"/>